<feature type="compositionally biased region" description="Polar residues" evidence="1">
    <location>
        <begin position="258"/>
        <end position="267"/>
    </location>
</feature>
<feature type="compositionally biased region" description="Basic and acidic residues" evidence="1">
    <location>
        <begin position="326"/>
        <end position="341"/>
    </location>
</feature>
<dbReference type="AlphaFoldDB" id="A0A0L0RWE5"/>
<proteinExistence type="predicted"/>
<dbReference type="OrthoDB" id="5590485at2759"/>
<dbReference type="VEuPathDB" id="FungiDB:AMAG_00423"/>
<evidence type="ECO:0000313" key="3">
    <source>
        <dbReference type="Proteomes" id="UP000054350"/>
    </source>
</evidence>
<reference evidence="3" key="2">
    <citation type="submission" date="2009-11" db="EMBL/GenBank/DDBJ databases">
        <title>The Genome Sequence of Allomyces macrogynus strain ATCC 38327.</title>
        <authorList>
            <consortium name="The Broad Institute Genome Sequencing Platform"/>
            <person name="Russ C."/>
            <person name="Cuomo C."/>
            <person name="Shea T."/>
            <person name="Young S.K."/>
            <person name="Zeng Q."/>
            <person name="Koehrsen M."/>
            <person name="Haas B."/>
            <person name="Borodovsky M."/>
            <person name="Guigo R."/>
            <person name="Alvarado L."/>
            <person name="Berlin A."/>
            <person name="Borenstein D."/>
            <person name="Chen Z."/>
            <person name="Engels R."/>
            <person name="Freedman E."/>
            <person name="Gellesch M."/>
            <person name="Goldberg J."/>
            <person name="Griggs A."/>
            <person name="Gujja S."/>
            <person name="Heiman D."/>
            <person name="Hepburn T."/>
            <person name="Howarth C."/>
            <person name="Jen D."/>
            <person name="Larson L."/>
            <person name="Lewis B."/>
            <person name="Mehta T."/>
            <person name="Park D."/>
            <person name="Pearson M."/>
            <person name="Roberts A."/>
            <person name="Saif S."/>
            <person name="Shenoy N."/>
            <person name="Sisk P."/>
            <person name="Stolte C."/>
            <person name="Sykes S."/>
            <person name="Walk T."/>
            <person name="White J."/>
            <person name="Yandava C."/>
            <person name="Burger G."/>
            <person name="Gray M.W."/>
            <person name="Holland P.W.H."/>
            <person name="King N."/>
            <person name="Lang F.B.F."/>
            <person name="Roger A.J."/>
            <person name="Ruiz-Trillo I."/>
            <person name="Lander E."/>
            <person name="Nusbaum C."/>
        </authorList>
    </citation>
    <scope>NUCLEOTIDE SEQUENCE [LARGE SCALE GENOMIC DNA]</scope>
    <source>
        <strain evidence="3">ATCC 38327</strain>
    </source>
</reference>
<feature type="compositionally biased region" description="Acidic residues" evidence="1">
    <location>
        <begin position="8"/>
        <end position="22"/>
    </location>
</feature>
<accession>A0A0L0RWE5</accession>
<feature type="region of interest" description="Disordered" evidence="1">
    <location>
        <begin position="1"/>
        <end position="72"/>
    </location>
</feature>
<organism evidence="2 3">
    <name type="scientific">Allomyces macrogynus (strain ATCC 38327)</name>
    <name type="common">Allomyces javanicus var. macrogynus</name>
    <dbReference type="NCBI Taxonomy" id="578462"/>
    <lineage>
        <taxon>Eukaryota</taxon>
        <taxon>Fungi</taxon>
        <taxon>Fungi incertae sedis</taxon>
        <taxon>Blastocladiomycota</taxon>
        <taxon>Blastocladiomycetes</taxon>
        <taxon>Blastocladiales</taxon>
        <taxon>Blastocladiaceae</taxon>
        <taxon>Allomyces</taxon>
    </lineage>
</organism>
<name>A0A0L0RWE5_ALLM3</name>
<protein>
    <submittedName>
        <fullName evidence="2">Uncharacterized protein</fullName>
    </submittedName>
</protein>
<dbReference type="Proteomes" id="UP000054350">
    <property type="component" value="Unassembled WGS sequence"/>
</dbReference>
<reference evidence="2 3" key="1">
    <citation type="submission" date="2009-11" db="EMBL/GenBank/DDBJ databases">
        <title>Annotation of Allomyces macrogynus ATCC 38327.</title>
        <authorList>
            <consortium name="The Broad Institute Genome Sequencing Platform"/>
            <person name="Russ C."/>
            <person name="Cuomo C."/>
            <person name="Burger G."/>
            <person name="Gray M.W."/>
            <person name="Holland P.W.H."/>
            <person name="King N."/>
            <person name="Lang F.B.F."/>
            <person name="Roger A.J."/>
            <person name="Ruiz-Trillo I."/>
            <person name="Young S.K."/>
            <person name="Zeng Q."/>
            <person name="Gargeya S."/>
            <person name="Fitzgerald M."/>
            <person name="Haas B."/>
            <person name="Abouelleil A."/>
            <person name="Alvarado L."/>
            <person name="Arachchi H.M."/>
            <person name="Berlin A."/>
            <person name="Chapman S.B."/>
            <person name="Gearin G."/>
            <person name="Goldberg J."/>
            <person name="Griggs A."/>
            <person name="Gujja S."/>
            <person name="Hansen M."/>
            <person name="Heiman D."/>
            <person name="Howarth C."/>
            <person name="Larimer J."/>
            <person name="Lui A."/>
            <person name="MacDonald P.J.P."/>
            <person name="McCowen C."/>
            <person name="Montmayeur A."/>
            <person name="Murphy C."/>
            <person name="Neiman D."/>
            <person name="Pearson M."/>
            <person name="Priest M."/>
            <person name="Roberts A."/>
            <person name="Saif S."/>
            <person name="Shea T."/>
            <person name="Sisk P."/>
            <person name="Stolte C."/>
            <person name="Sykes S."/>
            <person name="Wortman J."/>
            <person name="Nusbaum C."/>
            <person name="Birren B."/>
        </authorList>
    </citation>
    <scope>NUCLEOTIDE SEQUENCE [LARGE SCALE GENOMIC DNA]</scope>
    <source>
        <strain evidence="2 3">ATCC 38327</strain>
    </source>
</reference>
<feature type="region of interest" description="Disordered" evidence="1">
    <location>
        <begin position="251"/>
        <end position="348"/>
    </location>
</feature>
<gene>
    <name evidence="2" type="ORF">AMAG_00423</name>
</gene>
<dbReference type="EMBL" id="GG745328">
    <property type="protein sequence ID" value="KNE54449.1"/>
    <property type="molecule type" value="Genomic_DNA"/>
</dbReference>
<evidence type="ECO:0000313" key="2">
    <source>
        <dbReference type="EMBL" id="KNE54449.1"/>
    </source>
</evidence>
<keyword evidence="3" id="KW-1185">Reference proteome</keyword>
<sequence>MEIALDLDASDGEDAGENDDRDDEPRTSGNSPYPSADQEDDLPTVPQKRPRSAVSDLDDEHTNDSDMVPRVTYFPASPTASEVPAWQQPAAADELGKHVAMAAPHLDPLLIPPLPIFAAPGHAIATAPAPANGTVSSALTTPAASPLMSPGGPLSPGTPWHMYSRHNFAREGAPSPRDVTLSFLPPPAIASRESSAEPVVPAAIGLMGPPTAPPPRTGLVLPPPVHAMPLPAWERFPAPAPPAPVTVVPGTGAWSPGRSLTSRSPSPGWTVARRGASVSRETTPAPPAVTDGIMMGSASPTPARPSPTKVRVLGSTGPFGFGVEDSPTRCNDHGEADDGRGRAPSPTP</sequence>
<evidence type="ECO:0000256" key="1">
    <source>
        <dbReference type="SAM" id="MobiDB-lite"/>
    </source>
</evidence>